<feature type="compositionally biased region" description="Basic and acidic residues" evidence="1">
    <location>
        <begin position="65"/>
        <end position="80"/>
    </location>
</feature>
<evidence type="ECO:0000313" key="3">
    <source>
        <dbReference type="Proteomes" id="UP000240971"/>
    </source>
</evidence>
<dbReference type="RefSeq" id="WP_211302130.1">
    <property type="nucleotide sequence ID" value="NZ_PYAW01000009.1"/>
</dbReference>
<evidence type="ECO:0000256" key="1">
    <source>
        <dbReference type="SAM" id="MobiDB-lite"/>
    </source>
</evidence>
<gene>
    <name evidence="2" type="ORF">CLV51_10914</name>
</gene>
<evidence type="ECO:0000313" key="2">
    <source>
        <dbReference type="EMBL" id="PSL43020.1"/>
    </source>
</evidence>
<protein>
    <submittedName>
        <fullName evidence="2">Uncharacterized protein</fullName>
    </submittedName>
</protein>
<dbReference type="Proteomes" id="UP000240971">
    <property type="component" value="Unassembled WGS sequence"/>
</dbReference>
<name>A0A2P8HA04_CHINA</name>
<dbReference type="EMBL" id="PYAW01000009">
    <property type="protein sequence ID" value="PSL43020.1"/>
    <property type="molecule type" value="Genomic_DNA"/>
</dbReference>
<organism evidence="2 3">
    <name type="scientific">Chitinophaga niastensis</name>
    <dbReference type="NCBI Taxonomy" id="536980"/>
    <lineage>
        <taxon>Bacteria</taxon>
        <taxon>Pseudomonadati</taxon>
        <taxon>Bacteroidota</taxon>
        <taxon>Chitinophagia</taxon>
        <taxon>Chitinophagales</taxon>
        <taxon>Chitinophagaceae</taxon>
        <taxon>Chitinophaga</taxon>
    </lineage>
</organism>
<reference evidence="2 3" key="1">
    <citation type="submission" date="2018-03" db="EMBL/GenBank/DDBJ databases">
        <title>Genomic Encyclopedia of Archaeal and Bacterial Type Strains, Phase II (KMG-II): from individual species to whole genera.</title>
        <authorList>
            <person name="Goeker M."/>
        </authorList>
    </citation>
    <scope>NUCLEOTIDE SEQUENCE [LARGE SCALE GENOMIC DNA]</scope>
    <source>
        <strain evidence="2 3">DSM 24859</strain>
    </source>
</reference>
<keyword evidence="3" id="KW-1185">Reference proteome</keyword>
<accession>A0A2P8HA04</accession>
<proteinExistence type="predicted"/>
<feature type="region of interest" description="Disordered" evidence="1">
    <location>
        <begin position="59"/>
        <end position="80"/>
    </location>
</feature>
<comment type="caution">
    <text evidence="2">The sequence shown here is derived from an EMBL/GenBank/DDBJ whole genome shotgun (WGS) entry which is preliminary data.</text>
</comment>
<dbReference type="AlphaFoldDB" id="A0A2P8HA04"/>
<sequence>MPEQELNQENPSDEKKDQWKGFKLQLLRFNGEIPDPVTGHYLLGSGHRAVNPVLMRFKTSNQDDPINKDNPIKNTSTEKH</sequence>